<dbReference type="PANTHER" id="PTHR42813:SF2">
    <property type="entry name" value="DEHYDROGENASE, ZINC-CONTAINING, PUTATIVE (AFU_ORTHOLOGUE AFUA_2G02810)-RELATED"/>
    <property type="match status" value="1"/>
</dbReference>
<dbReference type="InterPro" id="IPR036291">
    <property type="entry name" value="NAD(P)-bd_dom_sf"/>
</dbReference>
<keyword evidence="4" id="KW-0560">Oxidoreductase</keyword>
<name>A0A381YQ11_9ZZZZ</name>
<dbReference type="EMBL" id="UINC01018759">
    <property type="protein sequence ID" value="SVA79060.1"/>
    <property type="molecule type" value="Genomic_DNA"/>
</dbReference>
<evidence type="ECO:0000256" key="4">
    <source>
        <dbReference type="ARBA" id="ARBA00023002"/>
    </source>
</evidence>
<dbReference type="InterPro" id="IPR013154">
    <property type="entry name" value="ADH-like_N"/>
</dbReference>
<dbReference type="InterPro" id="IPR002328">
    <property type="entry name" value="ADH_Zn_CS"/>
</dbReference>
<dbReference type="GO" id="GO:0016491">
    <property type="term" value="F:oxidoreductase activity"/>
    <property type="evidence" value="ECO:0007669"/>
    <property type="project" value="UniProtKB-KW"/>
</dbReference>
<accession>A0A381YQ11</accession>
<dbReference type="InterPro" id="IPR011032">
    <property type="entry name" value="GroES-like_sf"/>
</dbReference>
<evidence type="ECO:0008006" key="8">
    <source>
        <dbReference type="Google" id="ProtNLM"/>
    </source>
</evidence>
<dbReference type="PANTHER" id="PTHR42813">
    <property type="entry name" value="ZINC-TYPE ALCOHOL DEHYDROGENASE-LIKE"/>
    <property type="match status" value="1"/>
</dbReference>
<comment type="cofactor">
    <cofactor evidence="1">
        <name>Zn(2+)</name>
        <dbReference type="ChEBI" id="CHEBI:29105"/>
    </cofactor>
</comment>
<gene>
    <name evidence="7" type="ORF">METZ01_LOCUS131914</name>
</gene>
<dbReference type="CDD" id="cd08284">
    <property type="entry name" value="FDH_like_2"/>
    <property type="match status" value="1"/>
</dbReference>
<keyword evidence="3" id="KW-0862">Zinc</keyword>
<feature type="domain" description="Alcohol dehydrogenase-like N-terminal" evidence="6">
    <location>
        <begin position="25"/>
        <end position="132"/>
    </location>
</feature>
<organism evidence="7">
    <name type="scientific">marine metagenome</name>
    <dbReference type="NCBI Taxonomy" id="408172"/>
    <lineage>
        <taxon>unclassified sequences</taxon>
        <taxon>metagenomes</taxon>
        <taxon>ecological metagenomes</taxon>
    </lineage>
</organism>
<feature type="domain" description="Alcohol dehydrogenase-like C-terminal" evidence="5">
    <location>
        <begin position="196"/>
        <end position="317"/>
    </location>
</feature>
<evidence type="ECO:0000313" key="7">
    <source>
        <dbReference type="EMBL" id="SVA79060.1"/>
    </source>
</evidence>
<dbReference type="Pfam" id="PF00107">
    <property type="entry name" value="ADH_zinc_N"/>
    <property type="match status" value="1"/>
</dbReference>
<sequence>MKAITFEGKRKVAYSDAADPRVTEATDVIVRVRAAGICGSDLHPYHEREKMDQGTIMGHEFVGEVIEVGSGVESFTKGDVVFSPFTTNCGVCFYCQSGLTCRCDSGQFFGWVHEGVGLQGSQAEYVRAPLADGTLMHVPEGVSFAAALLLGDILSTGFFCAEQAGVGLLDGNGLARAPAPSLLGASRTYAVVGCGPVGMMTILAAYYLGAEEVFVIDTIPERLATAEKMGAVALDYRLDPVADVVREATDGRGADAVMEAVGARSAMDLAVEIVRPGGVVSSVGVNTDKSFSFTPGDAYDKNLTFRSGRCPARYYMQRLAPLVGAKQIDPEFVFSHRMPLSEGVNAYQIFDQKLDGCTKVLLEL</sequence>
<protein>
    <recommendedName>
        <fullName evidence="8">Enoyl reductase (ER) domain-containing protein</fullName>
    </recommendedName>
</protein>
<evidence type="ECO:0000256" key="1">
    <source>
        <dbReference type="ARBA" id="ARBA00001947"/>
    </source>
</evidence>
<dbReference type="AlphaFoldDB" id="A0A381YQ11"/>
<dbReference type="Pfam" id="PF08240">
    <property type="entry name" value="ADH_N"/>
    <property type="match status" value="1"/>
</dbReference>
<dbReference type="SUPFAM" id="SSF50129">
    <property type="entry name" value="GroES-like"/>
    <property type="match status" value="1"/>
</dbReference>
<reference evidence="7" key="1">
    <citation type="submission" date="2018-05" db="EMBL/GenBank/DDBJ databases">
        <authorList>
            <person name="Lanie J.A."/>
            <person name="Ng W.-L."/>
            <person name="Kazmierczak K.M."/>
            <person name="Andrzejewski T.M."/>
            <person name="Davidsen T.M."/>
            <person name="Wayne K.J."/>
            <person name="Tettelin H."/>
            <person name="Glass J.I."/>
            <person name="Rusch D."/>
            <person name="Podicherti R."/>
            <person name="Tsui H.-C.T."/>
            <person name="Winkler M.E."/>
        </authorList>
    </citation>
    <scope>NUCLEOTIDE SEQUENCE</scope>
</reference>
<evidence type="ECO:0000256" key="3">
    <source>
        <dbReference type="ARBA" id="ARBA00022833"/>
    </source>
</evidence>
<dbReference type="InterPro" id="IPR013149">
    <property type="entry name" value="ADH-like_C"/>
</dbReference>
<dbReference type="Gene3D" id="3.40.50.720">
    <property type="entry name" value="NAD(P)-binding Rossmann-like Domain"/>
    <property type="match status" value="1"/>
</dbReference>
<proteinExistence type="predicted"/>
<evidence type="ECO:0000259" key="6">
    <source>
        <dbReference type="Pfam" id="PF08240"/>
    </source>
</evidence>
<dbReference type="SUPFAM" id="SSF51735">
    <property type="entry name" value="NAD(P)-binding Rossmann-fold domains"/>
    <property type="match status" value="1"/>
</dbReference>
<keyword evidence="2" id="KW-0479">Metal-binding</keyword>
<dbReference type="Gene3D" id="3.90.180.10">
    <property type="entry name" value="Medium-chain alcohol dehydrogenases, catalytic domain"/>
    <property type="match status" value="1"/>
</dbReference>
<evidence type="ECO:0000259" key="5">
    <source>
        <dbReference type="Pfam" id="PF00107"/>
    </source>
</evidence>
<dbReference type="PROSITE" id="PS00059">
    <property type="entry name" value="ADH_ZINC"/>
    <property type="match status" value="1"/>
</dbReference>
<dbReference type="GO" id="GO:0008270">
    <property type="term" value="F:zinc ion binding"/>
    <property type="evidence" value="ECO:0007669"/>
    <property type="project" value="InterPro"/>
</dbReference>
<evidence type="ECO:0000256" key="2">
    <source>
        <dbReference type="ARBA" id="ARBA00022723"/>
    </source>
</evidence>